<name>A0AAW1H7V1_SAPOF</name>
<feature type="repeat" description="PPR" evidence="2">
    <location>
        <begin position="441"/>
        <end position="475"/>
    </location>
</feature>
<keyword evidence="4" id="KW-1185">Reference proteome</keyword>
<feature type="repeat" description="PPR" evidence="2">
    <location>
        <begin position="489"/>
        <end position="523"/>
    </location>
</feature>
<comment type="caution">
    <text evidence="3">The sequence shown here is derived from an EMBL/GenBank/DDBJ whole genome shotgun (WGS) entry which is preliminary data.</text>
</comment>
<dbReference type="InterPro" id="IPR011990">
    <property type="entry name" value="TPR-like_helical_dom_sf"/>
</dbReference>
<dbReference type="AlphaFoldDB" id="A0AAW1H7V1"/>
<dbReference type="InterPro" id="IPR002885">
    <property type="entry name" value="PPR_rpt"/>
</dbReference>
<dbReference type="NCBIfam" id="TIGR00756">
    <property type="entry name" value="PPR"/>
    <property type="match status" value="13"/>
</dbReference>
<feature type="repeat" description="PPR" evidence="2">
    <location>
        <begin position="265"/>
        <end position="299"/>
    </location>
</feature>
<dbReference type="Pfam" id="PF12854">
    <property type="entry name" value="PPR_1"/>
    <property type="match status" value="1"/>
</dbReference>
<feature type="repeat" description="PPR" evidence="2">
    <location>
        <begin position="195"/>
        <end position="229"/>
    </location>
</feature>
<dbReference type="PANTHER" id="PTHR47942:SF16">
    <property type="entry name" value="PENTATRICOPEPTIDE REPEAT DOMAIN CONTAINING PROTEIN-RELATED"/>
    <property type="match status" value="1"/>
</dbReference>
<gene>
    <name evidence="3" type="ORF">RND81_12G078700</name>
</gene>
<dbReference type="Pfam" id="PF13041">
    <property type="entry name" value="PPR_2"/>
    <property type="match status" value="4"/>
</dbReference>
<accession>A0AAW1H7V1</accession>
<evidence type="ECO:0000256" key="2">
    <source>
        <dbReference type="PROSITE-ProRule" id="PRU00708"/>
    </source>
</evidence>
<dbReference type="Gene3D" id="1.25.40.10">
    <property type="entry name" value="Tetratricopeptide repeat domain"/>
    <property type="match status" value="6"/>
</dbReference>
<dbReference type="SUPFAM" id="SSF81901">
    <property type="entry name" value="HCP-like"/>
    <property type="match status" value="1"/>
</dbReference>
<organism evidence="3 4">
    <name type="scientific">Saponaria officinalis</name>
    <name type="common">Common soapwort</name>
    <name type="synonym">Lychnis saponaria</name>
    <dbReference type="NCBI Taxonomy" id="3572"/>
    <lineage>
        <taxon>Eukaryota</taxon>
        <taxon>Viridiplantae</taxon>
        <taxon>Streptophyta</taxon>
        <taxon>Embryophyta</taxon>
        <taxon>Tracheophyta</taxon>
        <taxon>Spermatophyta</taxon>
        <taxon>Magnoliopsida</taxon>
        <taxon>eudicotyledons</taxon>
        <taxon>Gunneridae</taxon>
        <taxon>Pentapetalae</taxon>
        <taxon>Caryophyllales</taxon>
        <taxon>Caryophyllaceae</taxon>
        <taxon>Caryophylleae</taxon>
        <taxon>Saponaria</taxon>
    </lineage>
</organism>
<evidence type="ECO:0000313" key="4">
    <source>
        <dbReference type="Proteomes" id="UP001443914"/>
    </source>
</evidence>
<feature type="repeat" description="PPR" evidence="2">
    <location>
        <begin position="230"/>
        <end position="264"/>
    </location>
</feature>
<feature type="repeat" description="PPR" evidence="2">
    <location>
        <begin position="125"/>
        <end position="159"/>
    </location>
</feature>
<feature type="repeat" description="PPR" evidence="2">
    <location>
        <begin position="524"/>
        <end position="558"/>
    </location>
</feature>
<evidence type="ECO:0000256" key="1">
    <source>
        <dbReference type="ARBA" id="ARBA00022737"/>
    </source>
</evidence>
<feature type="repeat" description="PPR" evidence="2">
    <location>
        <begin position="300"/>
        <end position="335"/>
    </location>
</feature>
<proteinExistence type="predicted"/>
<keyword evidence="1" id="KW-0677">Repeat</keyword>
<feature type="repeat" description="PPR" evidence="2">
    <location>
        <begin position="160"/>
        <end position="194"/>
    </location>
</feature>
<dbReference type="Proteomes" id="UP001443914">
    <property type="component" value="Unassembled WGS sequence"/>
</dbReference>
<dbReference type="InterPro" id="IPR051222">
    <property type="entry name" value="PPR/CCM1_RNA-binding"/>
</dbReference>
<evidence type="ECO:0000313" key="3">
    <source>
        <dbReference type="EMBL" id="KAK9672129.1"/>
    </source>
</evidence>
<sequence length="805" mass="91593">MTQLMRRPIFRSFSTSISPLSSQLTQCKPDPLTQINSTLSKYHIFEPELDRIAYILNPQVVSSVVLNPPSLHSGFRVFIWAMKYKSLRIWEINDLVVDVLLKRNDGFDLYLETLEEMRKCGIGIHPEAFVVLISGYFQAGFAEKAVEMFGKMKEFDCKPNVFTYNAILHVMVQKDVVLLALAVYSQMLKFNCLPNVATYSILIDGLCKSGKLEDALSLFDEMTERGILPNTVTYTIVLLGLCQAERPHEARALLGKMTSNGCLPDSITWDGLLAGFCKLGKVDEAFLLLKVFQNQGYVLGINGYSCLIDGMLKLGRFEEAKRWFNRVLKEDNISPDVVLYTIMIRGFCEAGRVKDAWNLFQEMTEKGVVPDTQCYNTLIKGFCEVGLLEEARSLKLEISNNDCFPDTHTNTILICGMCRNGLLGEAKQIFEEMEKQGCLPSTVTFNALIDGLCKSRKLEEARLMFYKMEVGRNPSLFLRLSQGTDRVMDKASLQNLIARFCESGLYLKAYQLLRKLVDNGILPDIVTYNILINGMCRSRNIDGALKIFKELQLKGESPDVVTYGTLINGLFKARKDEEAMEMVEDMIRNGISPTSSIYKSLMTWSCRRRRVSMSFSFWLSYLRRLDNRDVNALRLIEEHFEKGKLEEAVRGLLTLDFETKDFDLGPYTIWVIGLCQANKVDEAMKIFHVLQEFKVTVTPPTCVKLIQACCFDRKLDLAADVFLYALEKGFMVVPRTCNLLLCSMFRCKRLVNQATDLLRKMDAVGFDLDAHLSRKTKSLWQFNIAMQESAEEMQESIVHPINSSQ</sequence>
<dbReference type="Pfam" id="PF13812">
    <property type="entry name" value="PPR_3"/>
    <property type="match status" value="1"/>
</dbReference>
<evidence type="ECO:0008006" key="5">
    <source>
        <dbReference type="Google" id="ProtNLM"/>
    </source>
</evidence>
<dbReference type="PROSITE" id="PS51375">
    <property type="entry name" value="PPR"/>
    <property type="match status" value="13"/>
</dbReference>
<feature type="repeat" description="PPR" evidence="2">
    <location>
        <begin position="336"/>
        <end position="370"/>
    </location>
</feature>
<reference evidence="3" key="1">
    <citation type="submission" date="2024-03" db="EMBL/GenBank/DDBJ databases">
        <title>WGS assembly of Saponaria officinalis var. Norfolk2.</title>
        <authorList>
            <person name="Jenkins J."/>
            <person name="Shu S."/>
            <person name="Grimwood J."/>
            <person name="Barry K."/>
            <person name="Goodstein D."/>
            <person name="Schmutz J."/>
            <person name="Leebens-Mack J."/>
            <person name="Osbourn A."/>
        </authorList>
    </citation>
    <scope>NUCLEOTIDE SEQUENCE [LARGE SCALE GENOMIC DNA]</scope>
    <source>
        <strain evidence="3">JIC</strain>
    </source>
</reference>
<feature type="repeat" description="PPR" evidence="2">
    <location>
        <begin position="559"/>
        <end position="593"/>
    </location>
</feature>
<feature type="repeat" description="PPR" evidence="2">
    <location>
        <begin position="371"/>
        <end position="405"/>
    </location>
</feature>
<dbReference type="EMBL" id="JBDFQZ010000012">
    <property type="protein sequence ID" value="KAK9672129.1"/>
    <property type="molecule type" value="Genomic_DNA"/>
</dbReference>
<feature type="repeat" description="PPR" evidence="2">
    <location>
        <begin position="406"/>
        <end position="440"/>
    </location>
</feature>
<dbReference type="Pfam" id="PF01535">
    <property type="entry name" value="PPR"/>
    <property type="match status" value="3"/>
</dbReference>
<dbReference type="PANTHER" id="PTHR47942">
    <property type="entry name" value="TETRATRICOPEPTIDE REPEAT (TPR)-LIKE SUPERFAMILY PROTEIN-RELATED"/>
    <property type="match status" value="1"/>
</dbReference>
<protein>
    <recommendedName>
        <fullName evidence="5">Pentatricopeptide repeat-containing protein</fullName>
    </recommendedName>
</protein>